<feature type="region of interest" description="Disordered" evidence="1">
    <location>
        <begin position="147"/>
        <end position="203"/>
    </location>
</feature>
<feature type="compositionally biased region" description="Polar residues" evidence="1">
    <location>
        <begin position="938"/>
        <end position="952"/>
    </location>
</feature>
<dbReference type="OrthoDB" id="2275718at2759"/>
<name>A0A4Z1I2F9_9HELO</name>
<dbReference type="PANTHER" id="PTHR12854">
    <property type="entry name" value="ATAXIN 2-RELATED"/>
    <property type="match status" value="1"/>
</dbReference>
<reference evidence="3 4" key="1">
    <citation type="submission" date="2017-12" db="EMBL/GenBank/DDBJ databases">
        <title>Comparative genomics of Botrytis spp.</title>
        <authorList>
            <person name="Valero-Jimenez C.A."/>
            <person name="Tapia P."/>
            <person name="Veloso J."/>
            <person name="Silva-Moreno E."/>
            <person name="Staats M."/>
            <person name="Valdes J.H."/>
            <person name="Van Kan J.A.L."/>
        </authorList>
    </citation>
    <scope>NUCLEOTIDE SEQUENCE [LARGE SCALE GENOMIC DNA]</scope>
    <source>
        <strain evidence="3 4">MUCL11595</strain>
    </source>
</reference>
<feature type="compositionally biased region" description="Basic and acidic residues" evidence="1">
    <location>
        <begin position="67"/>
        <end position="82"/>
    </location>
</feature>
<feature type="compositionally biased region" description="Low complexity" evidence="1">
    <location>
        <begin position="270"/>
        <end position="296"/>
    </location>
</feature>
<dbReference type="InterPro" id="IPR045117">
    <property type="entry name" value="ATXN2-like"/>
</dbReference>
<organism evidence="3 4">
    <name type="scientific">Botryotinia convoluta</name>
    <dbReference type="NCBI Taxonomy" id="54673"/>
    <lineage>
        <taxon>Eukaryota</taxon>
        <taxon>Fungi</taxon>
        <taxon>Dikarya</taxon>
        <taxon>Ascomycota</taxon>
        <taxon>Pezizomycotina</taxon>
        <taxon>Leotiomycetes</taxon>
        <taxon>Helotiales</taxon>
        <taxon>Sclerotiniaceae</taxon>
        <taxon>Botryotinia</taxon>
    </lineage>
</organism>
<feature type="compositionally biased region" description="Low complexity" evidence="1">
    <location>
        <begin position="560"/>
        <end position="577"/>
    </location>
</feature>
<keyword evidence="4" id="KW-1185">Reference proteome</keyword>
<evidence type="ECO:0000313" key="4">
    <source>
        <dbReference type="Proteomes" id="UP000297527"/>
    </source>
</evidence>
<feature type="compositionally biased region" description="Polar residues" evidence="1">
    <location>
        <begin position="901"/>
        <end position="926"/>
    </location>
</feature>
<dbReference type="GO" id="GO:0003729">
    <property type="term" value="F:mRNA binding"/>
    <property type="evidence" value="ECO:0007669"/>
    <property type="project" value="TreeGrafter"/>
</dbReference>
<feature type="compositionally biased region" description="Polar residues" evidence="1">
    <location>
        <begin position="519"/>
        <end position="535"/>
    </location>
</feature>
<accession>A0A4Z1I2F9</accession>
<dbReference type="SMART" id="SM01272">
    <property type="entry name" value="LsmAD"/>
    <property type="match status" value="1"/>
</dbReference>
<feature type="region of interest" description="Disordered" evidence="1">
    <location>
        <begin position="392"/>
        <end position="486"/>
    </location>
</feature>
<feature type="compositionally biased region" description="Polar residues" evidence="1">
    <location>
        <begin position="46"/>
        <end position="66"/>
    </location>
</feature>
<sequence length="958" mass="102714">MVQQGKKGNDLPNGGTKYREQSGNMTSQRKDMGDTRGNGNGKVDGRSQNGNSTFFRTDTAISGNRNQGERVLQRWVPDKPADNDGGLESGRGGRVAPWDQFAENERRFGLKTDYDENIYTTQINTSHPQYSQRVAEADRKAREIERSTAMNSHVAEERIADHTGPNENGLDEEDKYSGVRRQQDFPPLTASKGAYQPPGKRAPVDRAPAAAPVVAPVAAPVVAPVVAPVAAPVTAPVAAPADRTLVDSAIMFAGAKADKPADKPAEKAKPATAAKSTKPEVATPPTTTDSSTTPTPELKKTVAPSASRTIPPPVKHMGGPNATATVEADVSKAFKTFAATQRNNVSQIRANKIKNDKQIKLNDLKRFANDFKLHTPVPSDLVPIIAKDPAKQKAIQEKAQRNAEEAKLSPTDSVKPITPGADGVSAQRSATTTSTHTISPPPVTSGRQNVNRGPYPQGTHSFTQNSRGDRPVQAQQNMPRSGTAGHLAQRLRNIEQNRPAQVPSNVMPAHEARLPPTGPSNAADSNFSRRSSGVASAQGGPRLNASVSEFRPNTFAKDFSPAGPSSGSSPRSAANAPEASTTPVARSLIRRKPMAKGARPSLKGKYDAMELIKTLKPGEGKNWLANGGLKPAYDTHLLWKLTASDAPTESYIQVFEKAPFPTTTPVVSEPHPPQAAPQVPHQHQLPFHLQSGVHNINARQSPRQPPINMHGAQMGHPAPTFNADELRMMPSHSAQSFSSPRMQQLPMAAFHSPMGGNAQLAYNPQMVSYPGAPQMPPFRSLSQTHQFMPQQGHMGQPIMMANPAGGFIPPQTMGPGPQMMYPPVQGQFMPPNNGHPPAMPNGGYPSPGRGAPMMMNQGSQQGHPQPMYGMSPVPQYGTPVFPQPIPNQMPMRGGAYGAPNQYATSPQNIQGGPRNQYNPDFNGNKQNFRHNQHPHGPPNNQVPTGPQAQTNPGADESK</sequence>
<evidence type="ECO:0000313" key="3">
    <source>
        <dbReference type="EMBL" id="TGO50877.1"/>
    </source>
</evidence>
<gene>
    <name evidence="3" type="ORF">BCON_0174g00230</name>
</gene>
<dbReference type="InterPro" id="IPR009604">
    <property type="entry name" value="LsmAD_domain"/>
</dbReference>
<dbReference type="GO" id="GO:0010494">
    <property type="term" value="C:cytoplasmic stress granule"/>
    <property type="evidence" value="ECO:0007669"/>
    <property type="project" value="TreeGrafter"/>
</dbReference>
<protein>
    <recommendedName>
        <fullName evidence="2">LsmAD domain-containing protein</fullName>
    </recommendedName>
</protein>
<dbReference type="AlphaFoldDB" id="A0A4Z1I2F9"/>
<dbReference type="GO" id="GO:0034063">
    <property type="term" value="P:stress granule assembly"/>
    <property type="evidence" value="ECO:0007669"/>
    <property type="project" value="TreeGrafter"/>
</dbReference>
<feature type="region of interest" description="Disordered" evidence="1">
    <location>
        <begin position="509"/>
        <end position="602"/>
    </location>
</feature>
<feature type="compositionally biased region" description="Basic and acidic residues" evidence="1">
    <location>
        <begin position="392"/>
        <end position="407"/>
    </location>
</feature>
<feature type="domain" description="LsmAD" evidence="2">
    <location>
        <begin position="108"/>
        <end position="182"/>
    </location>
</feature>
<evidence type="ECO:0000256" key="1">
    <source>
        <dbReference type="SAM" id="MobiDB-lite"/>
    </source>
</evidence>
<dbReference type="Proteomes" id="UP000297527">
    <property type="component" value="Unassembled WGS sequence"/>
</dbReference>
<feature type="compositionally biased region" description="Basic and acidic residues" evidence="1">
    <location>
        <begin position="257"/>
        <end position="269"/>
    </location>
</feature>
<feature type="region of interest" description="Disordered" evidence="1">
    <location>
        <begin position="885"/>
        <end position="958"/>
    </location>
</feature>
<evidence type="ECO:0000259" key="2">
    <source>
        <dbReference type="SMART" id="SM01272"/>
    </source>
</evidence>
<feature type="region of interest" description="Disordered" evidence="1">
    <location>
        <begin position="1"/>
        <end position="97"/>
    </location>
</feature>
<comment type="caution">
    <text evidence="3">The sequence shown here is derived from an EMBL/GenBank/DDBJ whole genome shotgun (WGS) entry which is preliminary data.</text>
</comment>
<dbReference type="PANTHER" id="PTHR12854:SF7">
    <property type="entry name" value="ATAXIN-2 HOMOLOG"/>
    <property type="match status" value="1"/>
</dbReference>
<feature type="region of interest" description="Disordered" evidence="1">
    <location>
        <begin position="257"/>
        <end position="319"/>
    </location>
</feature>
<proteinExistence type="predicted"/>
<dbReference type="EMBL" id="PQXN01000174">
    <property type="protein sequence ID" value="TGO50877.1"/>
    <property type="molecule type" value="Genomic_DNA"/>
</dbReference>
<dbReference type="Pfam" id="PF06741">
    <property type="entry name" value="LsmAD"/>
    <property type="match status" value="1"/>
</dbReference>